<sequence>MEVWWFQPVEDGGVRRFVAATAIAGSGERKERGGRWCDGGWFGRRFDGFPVEGGGRELLVAVLRGEGDGG</sequence>
<comment type="caution">
    <text evidence="1">The sequence shown here is derived from an EMBL/GenBank/DDBJ whole genome shotgun (WGS) entry which is preliminary data.</text>
</comment>
<keyword evidence="2" id="KW-1185">Reference proteome</keyword>
<organism evidence="1 2">
    <name type="scientific">Datura stramonium</name>
    <name type="common">Jimsonweed</name>
    <name type="synonym">Common thornapple</name>
    <dbReference type="NCBI Taxonomy" id="4076"/>
    <lineage>
        <taxon>Eukaryota</taxon>
        <taxon>Viridiplantae</taxon>
        <taxon>Streptophyta</taxon>
        <taxon>Embryophyta</taxon>
        <taxon>Tracheophyta</taxon>
        <taxon>Spermatophyta</taxon>
        <taxon>Magnoliopsida</taxon>
        <taxon>eudicotyledons</taxon>
        <taxon>Gunneridae</taxon>
        <taxon>Pentapetalae</taxon>
        <taxon>asterids</taxon>
        <taxon>lamiids</taxon>
        <taxon>Solanales</taxon>
        <taxon>Solanaceae</taxon>
        <taxon>Solanoideae</taxon>
        <taxon>Datureae</taxon>
        <taxon>Datura</taxon>
    </lineage>
</organism>
<name>A0ABS8TF30_DATST</name>
<dbReference type="EMBL" id="JACEIK010001525">
    <property type="protein sequence ID" value="MCD7470077.1"/>
    <property type="molecule type" value="Genomic_DNA"/>
</dbReference>
<evidence type="ECO:0000313" key="2">
    <source>
        <dbReference type="Proteomes" id="UP000823775"/>
    </source>
</evidence>
<dbReference type="Proteomes" id="UP000823775">
    <property type="component" value="Unassembled WGS sequence"/>
</dbReference>
<accession>A0ABS8TF30</accession>
<reference evidence="1 2" key="1">
    <citation type="journal article" date="2021" name="BMC Genomics">
        <title>Datura genome reveals duplications of psychoactive alkaloid biosynthetic genes and high mutation rate following tissue culture.</title>
        <authorList>
            <person name="Rajewski A."/>
            <person name="Carter-House D."/>
            <person name="Stajich J."/>
            <person name="Litt A."/>
        </authorList>
    </citation>
    <scope>NUCLEOTIDE SEQUENCE [LARGE SCALE GENOMIC DNA]</scope>
    <source>
        <strain evidence="1">AR-01</strain>
    </source>
</reference>
<proteinExistence type="predicted"/>
<evidence type="ECO:0000313" key="1">
    <source>
        <dbReference type="EMBL" id="MCD7470077.1"/>
    </source>
</evidence>
<gene>
    <name evidence="1" type="ORF">HAX54_009651</name>
</gene>
<protein>
    <submittedName>
        <fullName evidence="1">Uncharacterized protein</fullName>
    </submittedName>
</protein>